<sequence length="329" mass="36219">MVLGFVGAFEWAHQWWGPLSWLVLLVFLVGTLAEAYDRRLARYVLASGWGVLALFWVSAIYQFVFDQKSITEGIAVVAAIPLSLYVGYLLASGRDRLIVVSRAVAVAWLIYLPFSALPFLRNPLISIVTDQTAAVLSLLGADFEVIAGNNFPADLGPAEPVEPYHKTFFFHVPGVRAISYTIMMACTGVGSMAIFGGLIGAVRAPLARKLRALAVAVGIIWVLNIARNVFIAYSFGYQRLQVFPEFVMSTFGVNRVEVSYIVADRILAQFLSVIALVAITYIVIKLLPEVLVVVEEALYVLTGSEYDLRSALDVETRDDRDPAHHEETA</sequence>
<dbReference type="RefSeq" id="WP_229120387.1">
    <property type="nucleotide sequence ID" value="NZ_CP064791.1"/>
</dbReference>
<dbReference type="NCBIfam" id="TIGR04125">
    <property type="entry name" value="exosort_PGF_TRM"/>
    <property type="match status" value="1"/>
</dbReference>
<feature type="transmembrane region" description="Helical" evidence="10">
    <location>
        <begin position="266"/>
        <end position="284"/>
    </location>
</feature>
<evidence type="ECO:0000256" key="4">
    <source>
        <dbReference type="ARBA" id="ARBA00022692"/>
    </source>
</evidence>
<reference evidence="11 12" key="1">
    <citation type="submission" date="2020-11" db="EMBL/GenBank/DDBJ databases">
        <title>Carbohydrate-dependent, anaerobic sulfur respiration: A novel catabolism in halophilic archaea.</title>
        <authorList>
            <person name="Sorokin D.Y."/>
            <person name="Messina E."/>
            <person name="Smedile F."/>
            <person name="La Cono V."/>
            <person name="Hallsworth J.E."/>
            <person name="Yakimov M.M."/>
        </authorList>
    </citation>
    <scope>NUCLEOTIDE SEQUENCE [LARGE SCALE GENOMIC DNA]</scope>
    <source>
        <strain evidence="11 12">HSR-Est</strain>
    </source>
</reference>
<keyword evidence="5" id="KW-0378">Hydrolase</keyword>
<dbReference type="InterPro" id="IPR026392">
    <property type="entry name" value="Exo/Archaeosortase_dom"/>
</dbReference>
<feature type="site" description="Transition state stabilizer" evidence="9">
    <location>
        <position position="265"/>
    </location>
</feature>
<dbReference type="GO" id="GO:0008233">
    <property type="term" value="F:peptidase activity"/>
    <property type="evidence" value="ECO:0007669"/>
    <property type="project" value="UniProtKB-KW"/>
</dbReference>
<dbReference type="InterPro" id="IPR019127">
    <property type="entry name" value="Exosortase"/>
</dbReference>
<evidence type="ECO:0000313" key="11">
    <source>
        <dbReference type="EMBL" id="QSG15128.1"/>
    </source>
</evidence>
<feature type="transmembrane region" description="Helical" evidence="10">
    <location>
        <begin position="177"/>
        <end position="200"/>
    </location>
</feature>
<gene>
    <name evidence="11" type="ORF">HSEST_1600</name>
</gene>
<feature type="transmembrane region" description="Helical" evidence="10">
    <location>
        <begin position="97"/>
        <end position="114"/>
    </location>
</feature>
<evidence type="ECO:0000256" key="3">
    <source>
        <dbReference type="ARBA" id="ARBA00022670"/>
    </source>
</evidence>
<comment type="subcellular location">
    <subcellularLocation>
        <location evidence="1">Cell membrane</location>
        <topology evidence="1">Multi-pass membrane protein</topology>
    </subcellularLocation>
</comment>
<feature type="active site" description="Proton donor" evidence="8">
    <location>
        <position position="227"/>
    </location>
</feature>
<feature type="transmembrane region" description="Helical" evidence="10">
    <location>
        <begin position="70"/>
        <end position="90"/>
    </location>
</feature>
<dbReference type="GO" id="GO:0006508">
    <property type="term" value="P:proteolysis"/>
    <property type="evidence" value="ECO:0007669"/>
    <property type="project" value="UniProtKB-KW"/>
</dbReference>
<keyword evidence="6 10" id="KW-1133">Transmembrane helix</keyword>
<keyword evidence="3" id="KW-0645">Protease</keyword>
<dbReference type="Pfam" id="PF09721">
    <property type="entry name" value="Exosortase_EpsH"/>
    <property type="match status" value="1"/>
</dbReference>
<evidence type="ECO:0000256" key="7">
    <source>
        <dbReference type="ARBA" id="ARBA00023136"/>
    </source>
</evidence>
<evidence type="ECO:0000256" key="8">
    <source>
        <dbReference type="PIRSR" id="PIRSR025737-1"/>
    </source>
</evidence>
<evidence type="ECO:0000256" key="9">
    <source>
        <dbReference type="PIRSR" id="PIRSR025737-2"/>
    </source>
</evidence>
<keyword evidence="2" id="KW-1003">Cell membrane</keyword>
<dbReference type="AlphaFoldDB" id="A0A897NQS5"/>
<evidence type="ECO:0000256" key="5">
    <source>
        <dbReference type="ARBA" id="ARBA00022801"/>
    </source>
</evidence>
<evidence type="ECO:0000313" key="12">
    <source>
        <dbReference type="Proteomes" id="UP000663292"/>
    </source>
</evidence>
<keyword evidence="7 10" id="KW-0472">Membrane</keyword>
<dbReference type="GO" id="GO:0005886">
    <property type="term" value="C:plasma membrane"/>
    <property type="evidence" value="ECO:0007669"/>
    <property type="project" value="UniProtKB-SubCell"/>
</dbReference>
<feature type="transmembrane region" description="Helical" evidence="10">
    <location>
        <begin position="212"/>
        <end position="235"/>
    </location>
</feature>
<evidence type="ECO:0000256" key="6">
    <source>
        <dbReference type="ARBA" id="ARBA00022989"/>
    </source>
</evidence>
<dbReference type="NCBIfam" id="TIGR04178">
    <property type="entry name" value="exo_archaeo"/>
    <property type="match status" value="1"/>
</dbReference>
<dbReference type="PIRSF" id="PIRSF025737">
    <property type="entry name" value="Cyco1"/>
    <property type="match status" value="1"/>
</dbReference>
<evidence type="ECO:0000256" key="1">
    <source>
        <dbReference type="ARBA" id="ARBA00004651"/>
    </source>
</evidence>
<feature type="transmembrane region" description="Helical" evidence="10">
    <location>
        <begin position="43"/>
        <end position="64"/>
    </location>
</feature>
<evidence type="ECO:0000256" key="2">
    <source>
        <dbReference type="ARBA" id="ARBA00022475"/>
    </source>
</evidence>
<keyword evidence="4 10" id="KW-0812">Transmembrane</keyword>
<feature type="active site" description="Acyl-thioester intermediate" evidence="8">
    <location>
        <position position="186"/>
    </location>
</feature>
<dbReference type="EMBL" id="CP064791">
    <property type="protein sequence ID" value="QSG15128.1"/>
    <property type="molecule type" value="Genomic_DNA"/>
</dbReference>
<dbReference type="GeneID" id="68858236"/>
<keyword evidence="12" id="KW-1185">Reference proteome</keyword>
<accession>A0A897NQS5</accession>
<dbReference type="Proteomes" id="UP000663292">
    <property type="component" value="Chromosome"/>
</dbReference>
<evidence type="ECO:0000256" key="10">
    <source>
        <dbReference type="SAM" id="Phobius"/>
    </source>
</evidence>
<name>A0A897NQS5_9EURY</name>
<protein>
    <submittedName>
        <fullName evidence="11">Exosortase</fullName>
    </submittedName>
</protein>
<organism evidence="11 12">
    <name type="scientific">Halapricum desulfuricans</name>
    <dbReference type="NCBI Taxonomy" id="2841257"/>
    <lineage>
        <taxon>Archaea</taxon>
        <taxon>Methanobacteriati</taxon>
        <taxon>Methanobacteriota</taxon>
        <taxon>Stenosarchaea group</taxon>
        <taxon>Halobacteria</taxon>
        <taxon>Halobacteriales</taxon>
        <taxon>Haloarculaceae</taxon>
        <taxon>Halapricum</taxon>
    </lineage>
</organism>
<proteinExistence type="predicted"/>
<dbReference type="InterPro" id="IPR014522">
    <property type="entry name" value="ArtA"/>
</dbReference>
<feature type="transmembrane region" description="Helical" evidence="10">
    <location>
        <begin position="15"/>
        <end position="36"/>
    </location>
</feature>